<accession>A0A7W8GFA8</accession>
<dbReference type="InterPro" id="IPR010290">
    <property type="entry name" value="TM_effector"/>
</dbReference>
<keyword evidence="3" id="KW-1003">Cell membrane</keyword>
<dbReference type="PANTHER" id="PTHR23513">
    <property type="entry name" value="INTEGRAL MEMBRANE EFFLUX PROTEIN-RELATED"/>
    <property type="match status" value="1"/>
</dbReference>
<evidence type="ECO:0000256" key="8">
    <source>
        <dbReference type="SAM" id="Phobius"/>
    </source>
</evidence>
<keyword evidence="5 8" id="KW-1133">Transmembrane helix</keyword>
<feature type="transmembrane region" description="Helical" evidence="8">
    <location>
        <begin position="186"/>
        <end position="204"/>
    </location>
</feature>
<dbReference type="PROSITE" id="PS50850">
    <property type="entry name" value="MFS"/>
    <property type="match status" value="1"/>
</dbReference>
<evidence type="ECO:0000256" key="1">
    <source>
        <dbReference type="ARBA" id="ARBA00004651"/>
    </source>
</evidence>
<dbReference type="GO" id="GO:0022857">
    <property type="term" value="F:transmembrane transporter activity"/>
    <property type="evidence" value="ECO:0007669"/>
    <property type="project" value="InterPro"/>
</dbReference>
<evidence type="ECO:0000256" key="6">
    <source>
        <dbReference type="ARBA" id="ARBA00023136"/>
    </source>
</evidence>
<comment type="caution">
    <text evidence="10">The sequence shown here is derived from an EMBL/GenBank/DDBJ whole genome shotgun (WGS) entry which is preliminary data.</text>
</comment>
<dbReference type="Proteomes" id="UP000525389">
    <property type="component" value="Unassembled WGS sequence"/>
</dbReference>
<dbReference type="SUPFAM" id="SSF103473">
    <property type="entry name" value="MFS general substrate transporter"/>
    <property type="match status" value="1"/>
</dbReference>
<evidence type="ECO:0000256" key="5">
    <source>
        <dbReference type="ARBA" id="ARBA00022989"/>
    </source>
</evidence>
<feature type="transmembrane region" description="Helical" evidence="8">
    <location>
        <begin position="236"/>
        <end position="260"/>
    </location>
</feature>
<organism evidence="10 11">
    <name type="scientific">Deinococcus budaensis</name>
    <dbReference type="NCBI Taxonomy" id="1665626"/>
    <lineage>
        <taxon>Bacteria</taxon>
        <taxon>Thermotogati</taxon>
        <taxon>Deinococcota</taxon>
        <taxon>Deinococci</taxon>
        <taxon>Deinococcales</taxon>
        <taxon>Deinococcaceae</taxon>
        <taxon>Deinococcus</taxon>
    </lineage>
</organism>
<dbReference type="Pfam" id="PF05977">
    <property type="entry name" value="MFS_3"/>
    <property type="match status" value="1"/>
</dbReference>
<feature type="compositionally biased region" description="Basic and acidic residues" evidence="7">
    <location>
        <begin position="419"/>
        <end position="428"/>
    </location>
</feature>
<feature type="region of interest" description="Disordered" evidence="7">
    <location>
        <begin position="419"/>
        <end position="439"/>
    </location>
</feature>
<sequence length="439" mass="45745">MPVTVPPPAARPDASAALRFPEFRALLLSSAASSLASRMLAVAVGFQVYELTRSPLALGWLGLVEAVPALGLALIGGHYADRLDRRSILLVTRLVFAACAAGLAFVSWEAGPQTPVTQTLALLYGLVFVAGVARGFGDPASSAFETRIVPAPAFVNASAWLGSVGQATGIVGPALGGLLLASWSAGGTYALVAGLTLLAWAGLWRISPKPQPAPPAHERRRDSLLGGLRFVRRDPVILGSMALDLFAVLFGGVVALLPVFARDILRVGPQGLGLMLAAPAVGALLVMLWATRHPPLRNSGRTLLLGVAGFGVSIIVFALSRDFYLSLVALFFTGVFDGVNMVIRKAILRLRTPDHLRGRVAAVSLLFIGSSNELGALESGVAASLLGTARSVWAGGLVTLLVVALVAWRVPGLRSLHLGEEGPGDRPPEPQVGETVSRA</sequence>
<feature type="transmembrane region" description="Helical" evidence="8">
    <location>
        <begin position="158"/>
        <end position="180"/>
    </location>
</feature>
<evidence type="ECO:0000313" key="11">
    <source>
        <dbReference type="Proteomes" id="UP000525389"/>
    </source>
</evidence>
<evidence type="ECO:0000256" key="7">
    <source>
        <dbReference type="SAM" id="MobiDB-lite"/>
    </source>
</evidence>
<reference evidence="10 11" key="1">
    <citation type="submission" date="2020-08" db="EMBL/GenBank/DDBJ databases">
        <title>Genomic Encyclopedia of Type Strains, Phase IV (KMG-IV): sequencing the most valuable type-strain genomes for metagenomic binning, comparative biology and taxonomic classification.</title>
        <authorList>
            <person name="Goeker M."/>
        </authorList>
    </citation>
    <scope>NUCLEOTIDE SEQUENCE [LARGE SCALE GENOMIC DNA]</scope>
    <source>
        <strain evidence="10 11">DSM 101791</strain>
    </source>
</reference>
<dbReference type="RefSeq" id="WP_184028221.1">
    <property type="nucleotide sequence ID" value="NZ_JACHFN010000006.1"/>
</dbReference>
<keyword evidence="4 8" id="KW-0812">Transmembrane</keyword>
<proteinExistence type="predicted"/>
<feature type="domain" description="Major facilitator superfamily (MFS) profile" evidence="9">
    <location>
        <begin position="1"/>
        <end position="211"/>
    </location>
</feature>
<dbReference type="EMBL" id="JACHFN010000006">
    <property type="protein sequence ID" value="MBB5234418.1"/>
    <property type="molecule type" value="Genomic_DNA"/>
</dbReference>
<dbReference type="GO" id="GO:0005886">
    <property type="term" value="C:plasma membrane"/>
    <property type="evidence" value="ECO:0007669"/>
    <property type="project" value="UniProtKB-SubCell"/>
</dbReference>
<keyword evidence="11" id="KW-1185">Reference proteome</keyword>
<feature type="transmembrane region" description="Helical" evidence="8">
    <location>
        <begin position="392"/>
        <end position="410"/>
    </location>
</feature>
<evidence type="ECO:0000256" key="4">
    <source>
        <dbReference type="ARBA" id="ARBA00022692"/>
    </source>
</evidence>
<gene>
    <name evidence="10" type="ORF">HNQ09_001856</name>
</gene>
<keyword evidence="6 8" id="KW-0472">Membrane</keyword>
<feature type="transmembrane region" description="Helical" evidence="8">
    <location>
        <begin position="302"/>
        <end position="319"/>
    </location>
</feature>
<dbReference type="PANTHER" id="PTHR23513:SF9">
    <property type="entry name" value="ENTEROBACTIN EXPORTER ENTS"/>
    <property type="match status" value="1"/>
</dbReference>
<feature type="transmembrane region" description="Helical" evidence="8">
    <location>
        <begin position="88"/>
        <end position="108"/>
    </location>
</feature>
<evidence type="ECO:0000256" key="2">
    <source>
        <dbReference type="ARBA" id="ARBA00022448"/>
    </source>
</evidence>
<protein>
    <submittedName>
        <fullName evidence="10">MFS family permease</fullName>
    </submittedName>
</protein>
<feature type="transmembrane region" description="Helical" evidence="8">
    <location>
        <begin position="272"/>
        <end position="290"/>
    </location>
</feature>
<evidence type="ECO:0000313" key="10">
    <source>
        <dbReference type="EMBL" id="MBB5234418.1"/>
    </source>
</evidence>
<dbReference type="InterPro" id="IPR036259">
    <property type="entry name" value="MFS_trans_sf"/>
</dbReference>
<dbReference type="CDD" id="cd06173">
    <property type="entry name" value="MFS_MefA_like"/>
    <property type="match status" value="1"/>
</dbReference>
<dbReference type="AlphaFoldDB" id="A0A7W8GFA8"/>
<keyword evidence="2" id="KW-0813">Transport</keyword>
<dbReference type="Gene3D" id="1.20.1250.20">
    <property type="entry name" value="MFS general substrate transporter like domains"/>
    <property type="match status" value="1"/>
</dbReference>
<evidence type="ECO:0000256" key="3">
    <source>
        <dbReference type="ARBA" id="ARBA00022475"/>
    </source>
</evidence>
<comment type="subcellular location">
    <subcellularLocation>
        <location evidence="1">Cell membrane</location>
        <topology evidence="1">Multi-pass membrane protein</topology>
    </subcellularLocation>
</comment>
<evidence type="ECO:0000259" key="9">
    <source>
        <dbReference type="PROSITE" id="PS50850"/>
    </source>
</evidence>
<feature type="transmembrane region" description="Helical" evidence="8">
    <location>
        <begin position="325"/>
        <end position="343"/>
    </location>
</feature>
<feature type="transmembrane region" description="Helical" evidence="8">
    <location>
        <begin position="120"/>
        <end position="137"/>
    </location>
</feature>
<feature type="transmembrane region" description="Helical" evidence="8">
    <location>
        <begin position="55"/>
        <end position="76"/>
    </location>
</feature>
<dbReference type="InterPro" id="IPR020846">
    <property type="entry name" value="MFS_dom"/>
</dbReference>
<name>A0A7W8GFA8_9DEIO</name>